<name>A0ABQ0H564_9HYPH</name>
<evidence type="ECO:0000313" key="2">
    <source>
        <dbReference type="EMBL" id="GAB1584055.1"/>
    </source>
</evidence>
<dbReference type="RefSeq" id="WP_407866555.1">
    <property type="nucleotide sequence ID" value="NZ_BAAFZP010000002.1"/>
</dbReference>
<evidence type="ECO:0000256" key="1">
    <source>
        <dbReference type="SAM" id="SignalP"/>
    </source>
</evidence>
<sequence length="110" mass="11772">MKMKFSLSCIAVVAAAYITPAFSADTNSGVMTVSAIKAQTDDGNFYHYHFVGDYGGVSGSCQRTDGWSINTTDDNINRLLQLSYMSGLTVKVGIDGYSGCKITAVELLPQ</sequence>
<comment type="caution">
    <text evidence="2">The sequence shown here is derived from an EMBL/GenBank/DDBJ whole genome shotgun (WGS) entry which is preliminary data.</text>
</comment>
<dbReference type="EMBL" id="BAAFZP010000002">
    <property type="protein sequence ID" value="GAB1584055.1"/>
    <property type="molecule type" value="Genomic_DNA"/>
</dbReference>
<dbReference type="Proteomes" id="UP001628091">
    <property type="component" value="Unassembled WGS sequence"/>
</dbReference>
<protein>
    <recommendedName>
        <fullName evidence="4">Adhesin</fullName>
    </recommendedName>
</protein>
<evidence type="ECO:0008006" key="4">
    <source>
        <dbReference type="Google" id="ProtNLM"/>
    </source>
</evidence>
<accession>A0ABQ0H564</accession>
<proteinExistence type="predicted"/>
<feature type="chain" id="PRO_5045669198" description="Adhesin" evidence="1">
    <location>
        <begin position="24"/>
        <end position="110"/>
    </location>
</feature>
<evidence type="ECO:0000313" key="3">
    <source>
        <dbReference type="Proteomes" id="UP001628091"/>
    </source>
</evidence>
<feature type="signal peptide" evidence="1">
    <location>
        <begin position="1"/>
        <end position="23"/>
    </location>
</feature>
<gene>
    <name evidence="2" type="ORF">PPNSA23_39980</name>
</gene>
<keyword evidence="1" id="KW-0732">Signal</keyword>
<reference evidence="2 3" key="1">
    <citation type="submission" date="2024-10" db="EMBL/GenBank/DDBJ databases">
        <title>Isolation, draft genome sequencing and identification of Phyllobacterium sp. NSA23, isolated from leaf soil.</title>
        <authorList>
            <person name="Akita H."/>
        </authorList>
    </citation>
    <scope>NUCLEOTIDE SEQUENCE [LARGE SCALE GENOMIC DNA]</scope>
    <source>
        <strain evidence="2 3">NSA23</strain>
    </source>
</reference>
<keyword evidence="3" id="KW-1185">Reference proteome</keyword>
<organism evidence="2 3">
    <name type="scientific">Phyllobacterium phragmitis</name>
    <dbReference type="NCBI Taxonomy" id="2670329"/>
    <lineage>
        <taxon>Bacteria</taxon>
        <taxon>Pseudomonadati</taxon>
        <taxon>Pseudomonadota</taxon>
        <taxon>Alphaproteobacteria</taxon>
        <taxon>Hyphomicrobiales</taxon>
        <taxon>Phyllobacteriaceae</taxon>
        <taxon>Phyllobacterium</taxon>
    </lineage>
</organism>